<evidence type="ECO:0000256" key="13">
    <source>
        <dbReference type="SAM" id="MobiDB-lite"/>
    </source>
</evidence>
<feature type="compositionally biased region" description="Polar residues" evidence="13">
    <location>
        <begin position="102"/>
        <end position="115"/>
    </location>
</feature>
<protein>
    <submittedName>
        <fullName evidence="15">Amiloride-sensitive cation channel 2-A, neuronal</fullName>
    </submittedName>
</protein>
<dbReference type="GO" id="GO:0016020">
    <property type="term" value="C:membrane"/>
    <property type="evidence" value="ECO:0007669"/>
    <property type="project" value="UniProtKB-SubCell"/>
</dbReference>
<evidence type="ECO:0000256" key="5">
    <source>
        <dbReference type="ARBA" id="ARBA00022692"/>
    </source>
</evidence>
<dbReference type="InterPro" id="IPR001873">
    <property type="entry name" value="ENaC"/>
</dbReference>
<evidence type="ECO:0000256" key="14">
    <source>
        <dbReference type="SAM" id="Phobius"/>
    </source>
</evidence>
<evidence type="ECO:0000256" key="2">
    <source>
        <dbReference type="ARBA" id="ARBA00007193"/>
    </source>
</evidence>
<feature type="non-terminal residue" evidence="15">
    <location>
        <position position="127"/>
    </location>
</feature>
<evidence type="ECO:0000256" key="8">
    <source>
        <dbReference type="ARBA" id="ARBA00023065"/>
    </source>
</evidence>
<keyword evidence="10 12" id="KW-0739">Sodium transport</keyword>
<evidence type="ECO:0000256" key="11">
    <source>
        <dbReference type="ARBA" id="ARBA00023303"/>
    </source>
</evidence>
<keyword evidence="8 12" id="KW-0406">Ion transport</keyword>
<dbReference type="OrthoDB" id="5874059at2759"/>
<evidence type="ECO:0000256" key="10">
    <source>
        <dbReference type="ARBA" id="ARBA00023201"/>
    </source>
</evidence>
<keyword evidence="3 12" id="KW-0813">Transport</keyword>
<evidence type="ECO:0000313" key="16">
    <source>
        <dbReference type="Proteomes" id="UP000054359"/>
    </source>
</evidence>
<comment type="similarity">
    <text evidence="2 12">Belongs to the amiloride-sensitive sodium channel (TC 1.A.6) family.</text>
</comment>
<keyword evidence="5 12" id="KW-0812">Transmembrane</keyword>
<evidence type="ECO:0000256" key="12">
    <source>
        <dbReference type="RuleBase" id="RU000679"/>
    </source>
</evidence>
<sequence>MNYLSVRDVPAYSTSQLFADLGGCLGLYIGVSLITILEVFELLKSIIFIIRSKLLAKTKIKASSHIEEGVVELHWVAAPPSKPLPVIYQRNKQCCGRISTSLSSKRQNNTTTTGLSPGCVSPLRQLP</sequence>
<gene>
    <name evidence="15" type="ORF">X975_07756</name>
</gene>
<dbReference type="GO" id="GO:0005272">
    <property type="term" value="F:sodium channel activity"/>
    <property type="evidence" value="ECO:0007669"/>
    <property type="project" value="UniProtKB-KW"/>
</dbReference>
<feature type="region of interest" description="Disordered" evidence="13">
    <location>
        <begin position="102"/>
        <end position="127"/>
    </location>
</feature>
<keyword evidence="6 14" id="KW-1133">Transmembrane helix</keyword>
<evidence type="ECO:0000256" key="1">
    <source>
        <dbReference type="ARBA" id="ARBA00004141"/>
    </source>
</evidence>
<evidence type="ECO:0000313" key="15">
    <source>
        <dbReference type="EMBL" id="KFM76468.1"/>
    </source>
</evidence>
<organism evidence="15 16">
    <name type="scientific">Stegodyphus mimosarum</name>
    <name type="common">African social velvet spider</name>
    <dbReference type="NCBI Taxonomy" id="407821"/>
    <lineage>
        <taxon>Eukaryota</taxon>
        <taxon>Metazoa</taxon>
        <taxon>Ecdysozoa</taxon>
        <taxon>Arthropoda</taxon>
        <taxon>Chelicerata</taxon>
        <taxon>Arachnida</taxon>
        <taxon>Araneae</taxon>
        <taxon>Araneomorphae</taxon>
        <taxon>Entelegynae</taxon>
        <taxon>Eresoidea</taxon>
        <taxon>Eresidae</taxon>
        <taxon>Stegodyphus</taxon>
    </lineage>
</organism>
<feature type="transmembrane region" description="Helical" evidence="14">
    <location>
        <begin position="25"/>
        <end position="50"/>
    </location>
</feature>
<keyword evidence="11 12" id="KW-0407">Ion channel</keyword>
<evidence type="ECO:0000256" key="3">
    <source>
        <dbReference type="ARBA" id="ARBA00022448"/>
    </source>
</evidence>
<evidence type="ECO:0000256" key="7">
    <source>
        <dbReference type="ARBA" id="ARBA00023053"/>
    </source>
</evidence>
<dbReference type="AlphaFoldDB" id="A0A087UGH9"/>
<dbReference type="Proteomes" id="UP000054359">
    <property type="component" value="Unassembled WGS sequence"/>
</dbReference>
<dbReference type="EMBL" id="KK119706">
    <property type="protein sequence ID" value="KFM76468.1"/>
    <property type="molecule type" value="Genomic_DNA"/>
</dbReference>
<keyword evidence="9 14" id="KW-0472">Membrane</keyword>
<comment type="subcellular location">
    <subcellularLocation>
        <location evidence="1">Membrane</location>
        <topology evidence="1">Multi-pass membrane protein</topology>
    </subcellularLocation>
</comment>
<keyword evidence="16" id="KW-1185">Reference proteome</keyword>
<proteinExistence type="inferred from homology"/>
<dbReference type="Pfam" id="PF00858">
    <property type="entry name" value="ASC"/>
    <property type="match status" value="1"/>
</dbReference>
<accession>A0A087UGH9</accession>
<keyword evidence="7" id="KW-0915">Sodium</keyword>
<keyword evidence="4 12" id="KW-0894">Sodium channel</keyword>
<reference evidence="15 16" key="1">
    <citation type="submission" date="2013-11" db="EMBL/GenBank/DDBJ databases">
        <title>Genome sequencing of Stegodyphus mimosarum.</title>
        <authorList>
            <person name="Bechsgaard J."/>
        </authorList>
    </citation>
    <scope>NUCLEOTIDE SEQUENCE [LARGE SCALE GENOMIC DNA]</scope>
</reference>
<dbReference type="Gene3D" id="1.10.287.770">
    <property type="entry name" value="YojJ-like"/>
    <property type="match status" value="1"/>
</dbReference>
<evidence type="ECO:0000256" key="4">
    <source>
        <dbReference type="ARBA" id="ARBA00022461"/>
    </source>
</evidence>
<evidence type="ECO:0000256" key="9">
    <source>
        <dbReference type="ARBA" id="ARBA00023136"/>
    </source>
</evidence>
<dbReference type="PRINTS" id="PR01078">
    <property type="entry name" value="AMINACHANNEL"/>
</dbReference>
<evidence type="ECO:0000256" key="6">
    <source>
        <dbReference type="ARBA" id="ARBA00022989"/>
    </source>
</evidence>
<name>A0A087UGH9_STEMI</name>